<sequence length="82" mass="9734">MGLQTPQERIETVFSQINDNLMMIHNYAKQSRGFFTRMAGKIAAMTFIQYVNFARQHPIEKIKYALIQFNQRVYFLSSYNSF</sequence>
<evidence type="ECO:0000313" key="2">
    <source>
        <dbReference type="Proteomes" id="UP000278164"/>
    </source>
</evidence>
<dbReference type="Proteomes" id="UP000278164">
    <property type="component" value="Unassembled WGS sequence"/>
</dbReference>
<dbReference type="EMBL" id="RAYI01000035">
    <property type="protein sequence ID" value="RLT72493.1"/>
    <property type="molecule type" value="Genomic_DNA"/>
</dbReference>
<dbReference type="AlphaFoldDB" id="A0A3L7ZQD5"/>
<name>A0A3L7ZQD5_PARDI</name>
<reference evidence="1 2" key="1">
    <citation type="submission" date="2018-09" db="EMBL/GenBank/DDBJ databases">
        <title>Murine metabolic-syndrome-specific gut microbial biobank.</title>
        <authorList>
            <person name="Liu C."/>
        </authorList>
    </citation>
    <scope>NUCLEOTIDE SEQUENCE [LARGE SCALE GENOMIC DNA]</scope>
    <source>
        <strain evidence="1 2">8-P5</strain>
    </source>
</reference>
<organism evidence="1 2">
    <name type="scientific">Parabacteroides distasonis</name>
    <dbReference type="NCBI Taxonomy" id="823"/>
    <lineage>
        <taxon>Bacteria</taxon>
        <taxon>Pseudomonadati</taxon>
        <taxon>Bacteroidota</taxon>
        <taxon>Bacteroidia</taxon>
        <taxon>Bacteroidales</taxon>
        <taxon>Tannerellaceae</taxon>
        <taxon>Parabacteroides</taxon>
    </lineage>
</organism>
<evidence type="ECO:0000313" key="1">
    <source>
        <dbReference type="EMBL" id="RLT72493.1"/>
    </source>
</evidence>
<proteinExistence type="predicted"/>
<comment type="caution">
    <text evidence="1">The sequence shown here is derived from an EMBL/GenBank/DDBJ whole genome shotgun (WGS) entry which is preliminary data.</text>
</comment>
<protein>
    <submittedName>
        <fullName evidence="1">Uncharacterized protein</fullName>
    </submittedName>
</protein>
<gene>
    <name evidence="1" type="ORF">D7V78_15435</name>
</gene>
<accession>A0A3L7ZQD5</accession>